<organism evidence="1">
    <name type="scientific">Anopheles braziliensis</name>
    <dbReference type="NCBI Taxonomy" id="58242"/>
    <lineage>
        <taxon>Eukaryota</taxon>
        <taxon>Metazoa</taxon>
        <taxon>Ecdysozoa</taxon>
        <taxon>Arthropoda</taxon>
        <taxon>Hexapoda</taxon>
        <taxon>Insecta</taxon>
        <taxon>Pterygota</taxon>
        <taxon>Neoptera</taxon>
        <taxon>Endopterygota</taxon>
        <taxon>Diptera</taxon>
        <taxon>Nematocera</taxon>
        <taxon>Culicoidea</taxon>
        <taxon>Culicidae</taxon>
        <taxon>Anophelinae</taxon>
        <taxon>Anopheles</taxon>
    </lineage>
</organism>
<name>A0A2M3ZXJ7_9DIPT</name>
<sequence length="71" mass="8281">MMMMISCVNVINRCLSLRLCYAFIESKIFPHLPSLALSLWQTLYHHNSIISMHTVLHQISPYRDTKQSEST</sequence>
<protein>
    <submittedName>
        <fullName evidence="1">Putative secreted peptide</fullName>
    </submittedName>
</protein>
<reference evidence="1" key="1">
    <citation type="submission" date="2018-01" db="EMBL/GenBank/DDBJ databases">
        <title>An insight into the sialome of Amazonian anophelines.</title>
        <authorList>
            <person name="Ribeiro J.M."/>
            <person name="Scarpassa V."/>
            <person name="Calvo E."/>
        </authorList>
    </citation>
    <scope>NUCLEOTIDE SEQUENCE</scope>
    <source>
        <tissue evidence="1">Salivary glands</tissue>
    </source>
</reference>
<proteinExistence type="predicted"/>
<evidence type="ECO:0000313" key="1">
    <source>
        <dbReference type="EMBL" id="MBW33108.1"/>
    </source>
</evidence>
<dbReference type="AlphaFoldDB" id="A0A2M3ZXJ7"/>
<accession>A0A2M3ZXJ7</accession>
<dbReference type="EMBL" id="GGFM01012357">
    <property type="protein sequence ID" value="MBW33108.1"/>
    <property type="molecule type" value="Transcribed_RNA"/>
</dbReference>